<dbReference type="AlphaFoldDB" id="A0AAD0RGK5"/>
<dbReference type="RefSeq" id="WP_088531671.1">
    <property type="nucleotide sequence ID" value="NZ_CP021646.1"/>
</dbReference>
<dbReference type="Pfam" id="PF13450">
    <property type="entry name" value="NAD_binding_8"/>
    <property type="match status" value="1"/>
</dbReference>
<dbReference type="KEGG" id="ppis:B1L02_14975"/>
<sequence>MSNPDIIVIGAGLSGLCTALTLAQQNKHVFLIEQLDRFGGLCGQHDVNGHSYTIACNDFGNGMINSLKRLGVKTQFEKKKSRVFYEGETIDTPIDFMFLLKLMKSPQQFAALLKGIRQYRRTSPPLVTISDFTNAYLKPGRIKDIVEIPAYLMGTSPADFNLKYLAYETEYKYGYNNPGVPVGGPNQLVSDLVAACWDHGVTLLKNTTVTEVNEKGTHIEVTMSAAQKVSTISAAKIIDTRPHTKDYPPDTKQGMMLCQLRLLTKNHTFDSRYHTYLHYPKDGGNAMDRLDKGQWCTQFPFHFFPNPTSDNEYTAINVFFYQPRGITHLEEAKQQQLLDYILTCIDKMLPKLSDSIVEHHFFDAQSFFDEFHQWPQVMPFIWHGNKPSNQTGSQHIFRGGHTAYPPGDHAGAAVLSAEIVSNLVMKETP</sequence>
<dbReference type="EMBL" id="CP031761">
    <property type="protein sequence ID" value="AXR01105.1"/>
    <property type="molecule type" value="Genomic_DNA"/>
</dbReference>
<organism evidence="2 3">
    <name type="scientific">Pseudoalteromonas piscicida</name>
    <dbReference type="NCBI Taxonomy" id="43662"/>
    <lineage>
        <taxon>Bacteria</taxon>
        <taxon>Pseudomonadati</taxon>
        <taxon>Pseudomonadota</taxon>
        <taxon>Gammaproteobacteria</taxon>
        <taxon>Alteromonadales</taxon>
        <taxon>Pseudoalteromonadaceae</taxon>
        <taxon>Pseudoalteromonas</taxon>
    </lineage>
</organism>
<evidence type="ECO:0000313" key="3">
    <source>
        <dbReference type="Proteomes" id="UP000258102"/>
    </source>
</evidence>
<accession>A0AAD0RGK5</accession>
<reference evidence="2 3" key="1">
    <citation type="submission" date="2018-08" db="EMBL/GenBank/DDBJ databases">
        <title>Whole Genome Sequences of Two Pseudoalteromonas piscicida Strains, DE1-A and DE2-A, which Exhibit Strong Antibacterial Activity against Vibrio vulnificus.</title>
        <authorList>
            <person name="Richards G.P."/>
            <person name="Needleman D.S."/>
            <person name="Watson M.A."/>
            <person name="Polson S.W."/>
        </authorList>
    </citation>
    <scope>NUCLEOTIDE SEQUENCE [LARGE SCALE GENOMIC DNA]</scope>
    <source>
        <strain evidence="2 3">DE2-A</strain>
    </source>
</reference>
<proteinExistence type="inferred from homology"/>
<dbReference type="PANTHER" id="PTHR43734">
    <property type="entry name" value="PHYTOENE DESATURASE"/>
    <property type="match status" value="1"/>
</dbReference>
<dbReference type="SUPFAM" id="SSF51905">
    <property type="entry name" value="FAD/NAD(P)-binding domain"/>
    <property type="match status" value="1"/>
</dbReference>
<name>A0AAD0RGK5_PSEO7</name>
<dbReference type="Gene3D" id="3.50.50.60">
    <property type="entry name" value="FAD/NAD(P)-binding domain"/>
    <property type="match status" value="1"/>
</dbReference>
<comment type="similarity">
    <text evidence="1">Belongs to the carotenoid/retinoid oxidoreductase family.</text>
</comment>
<evidence type="ECO:0000313" key="2">
    <source>
        <dbReference type="EMBL" id="AXR01105.1"/>
    </source>
</evidence>
<dbReference type="InterPro" id="IPR036188">
    <property type="entry name" value="FAD/NAD-bd_sf"/>
</dbReference>
<dbReference type="PANTHER" id="PTHR43734:SF4">
    <property type="entry name" value="AMINE OXIDASE DOMAIN-CONTAINING PROTEIN"/>
    <property type="match status" value="1"/>
</dbReference>
<dbReference type="Proteomes" id="UP000258102">
    <property type="component" value="Chromosome 1"/>
</dbReference>
<protein>
    <submittedName>
        <fullName evidence="2">FAD-dependent oxidoreductase</fullName>
    </submittedName>
</protein>
<dbReference type="Gene3D" id="3.90.660.50">
    <property type="match status" value="1"/>
</dbReference>
<gene>
    <name evidence="2" type="ORF">D0511_02765</name>
</gene>
<evidence type="ECO:0000256" key="1">
    <source>
        <dbReference type="ARBA" id="ARBA00006046"/>
    </source>
</evidence>